<proteinExistence type="predicted"/>
<comment type="caution">
    <text evidence="1">The sequence shown here is derived from an EMBL/GenBank/DDBJ whole genome shotgun (WGS) entry which is preliminary data.</text>
</comment>
<dbReference type="RefSeq" id="WP_061268888.1">
    <property type="nucleotide sequence ID" value="NZ_SOZH01000012.1"/>
</dbReference>
<evidence type="ECO:0000313" key="2">
    <source>
        <dbReference type="Proteomes" id="UP000298003"/>
    </source>
</evidence>
<dbReference type="AlphaFoldDB" id="A0A4Y8QXA1"/>
<protein>
    <recommendedName>
        <fullName evidence="3">XRE family transcriptional regulator</fullName>
    </recommendedName>
</protein>
<dbReference type="GeneID" id="95686392"/>
<evidence type="ECO:0008006" key="3">
    <source>
        <dbReference type="Google" id="ProtNLM"/>
    </source>
</evidence>
<name>A0A4Y8QXA1_9MICO</name>
<keyword evidence="2" id="KW-1185">Reference proteome</keyword>
<reference evidence="1 2" key="1">
    <citation type="submission" date="2019-03" db="EMBL/GenBank/DDBJ databases">
        <title>Cellulosimicrobium funkei JCM14302 Assembly.</title>
        <authorList>
            <person name="Dou T."/>
        </authorList>
    </citation>
    <scope>NUCLEOTIDE SEQUENCE [LARGE SCALE GENOMIC DNA]</scope>
    <source>
        <strain evidence="1 2">JCM 14302</strain>
    </source>
</reference>
<organism evidence="1 2">
    <name type="scientific">Cellulosimicrobium funkei</name>
    <dbReference type="NCBI Taxonomy" id="264251"/>
    <lineage>
        <taxon>Bacteria</taxon>
        <taxon>Bacillati</taxon>
        <taxon>Actinomycetota</taxon>
        <taxon>Actinomycetes</taxon>
        <taxon>Micrococcales</taxon>
        <taxon>Promicromonosporaceae</taxon>
        <taxon>Cellulosimicrobium</taxon>
    </lineage>
</organism>
<sequence length="205" mass="22085">MPTDDEMSTDWGDTRGRLFQALTGRRGADVSGAGSNMRGMLLAAFGASRRDPSKPDTAAAAKGLGVSQRTVQRWLAPSTRQHQRPKPATVQKLTTKARQAATTKTGRARALAQVAAARGLPSGGFRVGVTGYQGLELDPSYARVRHVPFDLDSPELTQGFLNAYVQGGEKGAMGWLTKNVDEIYGVDRWEFGRIDSIDVTGLHGR</sequence>
<dbReference type="Proteomes" id="UP000298003">
    <property type="component" value="Unassembled WGS sequence"/>
</dbReference>
<accession>A0A4Y8QXA1</accession>
<evidence type="ECO:0000313" key="1">
    <source>
        <dbReference type="EMBL" id="TFF04352.1"/>
    </source>
</evidence>
<gene>
    <name evidence="1" type="ORF">E1O70_18065</name>
</gene>
<dbReference type="EMBL" id="SOZH01000012">
    <property type="protein sequence ID" value="TFF04352.1"/>
    <property type="molecule type" value="Genomic_DNA"/>
</dbReference>